<feature type="region of interest" description="Disordered" evidence="1">
    <location>
        <begin position="15"/>
        <end position="62"/>
    </location>
</feature>
<dbReference type="EMBL" id="KN817548">
    <property type="protein sequence ID" value="KJA22689.1"/>
    <property type="molecule type" value="Genomic_DNA"/>
</dbReference>
<sequence length="127" mass="14003">MPYLRDRRHRLLGFPPFSPGAPFSPGGRRWAPSLPQSRLRSARDLLTPNVEQLADCPGPGMRKTATSVRVFRPNSNAYKHSGARSLTNTEPFGVGWVPTIIAANISFPNAQKKIAGHVLQIPIEHAR</sequence>
<dbReference type="AlphaFoldDB" id="A0A0D2NV75"/>
<protein>
    <submittedName>
        <fullName evidence="2">Uncharacterized protein</fullName>
    </submittedName>
</protein>
<dbReference type="Proteomes" id="UP000054270">
    <property type="component" value="Unassembled WGS sequence"/>
</dbReference>
<proteinExistence type="predicted"/>
<evidence type="ECO:0000256" key="1">
    <source>
        <dbReference type="SAM" id="MobiDB-lite"/>
    </source>
</evidence>
<name>A0A0D2NV75_HYPSF</name>
<keyword evidence="3" id="KW-1185">Reference proteome</keyword>
<accession>A0A0D2NV75</accession>
<gene>
    <name evidence="2" type="ORF">HYPSUDRAFT_40782</name>
</gene>
<evidence type="ECO:0000313" key="2">
    <source>
        <dbReference type="EMBL" id="KJA22689.1"/>
    </source>
</evidence>
<organism evidence="2 3">
    <name type="scientific">Hypholoma sublateritium (strain FD-334 SS-4)</name>
    <dbReference type="NCBI Taxonomy" id="945553"/>
    <lineage>
        <taxon>Eukaryota</taxon>
        <taxon>Fungi</taxon>
        <taxon>Dikarya</taxon>
        <taxon>Basidiomycota</taxon>
        <taxon>Agaricomycotina</taxon>
        <taxon>Agaricomycetes</taxon>
        <taxon>Agaricomycetidae</taxon>
        <taxon>Agaricales</taxon>
        <taxon>Agaricineae</taxon>
        <taxon>Strophariaceae</taxon>
        <taxon>Hypholoma</taxon>
    </lineage>
</organism>
<reference evidence="3" key="1">
    <citation type="submission" date="2014-04" db="EMBL/GenBank/DDBJ databases">
        <title>Evolutionary Origins and Diversification of the Mycorrhizal Mutualists.</title>
        <authorList>
            <consortium name="DOE Joint Genome Institute"/>
            <consortium name="Mycorrhizal Genomics Consortium"/>
            <person name="Kohler A."/>
            <person name="Kuo A."/>
            <person name="Nagy L.G."/>
            <person name="Floudas D."/>
            <person name="Copeland A."/>
            <person name="Barry K.W."/>
            <person name="Cichocki N."/>
            <person name="Veneault-Fourrey C."/>
            <person name="LaButti K."/>
            <person name="Lindquist E.A."/>
            <person name="Lipzen A."/>
            <person name="Lundell T."/>
            <person name="Morin E."/>
            <person name="Murat C."/>
            <person name="Riley R."/>
            <person name="Ohm R."/>
            <person name="Sun H."/>
            <person name="Tunlid A."/>
            <person name="Henrissat B."/>
            <person name="Grigoriev I.V."/>
            <person name="Hibbett D.S."/>
            <person name="Martin F."/>
        </authorList>
    </citation>
    <scope>NUCLEOTIDE SEQUENCE [LARGE SCALE GENOMIC DNA]</scope>
    <source>
        <strain evidence="3">FD-334 SS-4</strain>
    </source>
</reference>
<evidence type="ECO:0000313" key="3">
    <source>
        <dbReference type="Proteomes" id="UP000054270"/>
    </source>
</evidence>